<dbReference type="AlphaFoldDB" id="J3P8Z5"/>
<feature type="transmembrane region" description="Helical" evidence="1">
    <location>
        <begin position="242"/>
        <end position="267"/>
    </location>
</feature>
<feature type="transmembrane region" description="Helical" evidence="1">
    <location>
        <begin position="138"/>
        <end position="159"/>
    </location>
</feature>
<gene>
    <name evidence="3" type="primary">20350437</name>
    <name evidence="2" type="ORF">GGTG_09979</name>
</gene>
<reference evidence="2" key="3">
    <citation type="submission" date="2010-09" db="EMBL/GenBank/DDBJ databases">
        <title>Annotation of Gaeumannomyces graminis var. tritici R3-111a-1.</title>
        <authorList>
            <consortium name="The Broad Institute Genome Sequencing Platform"/>
            <person name="Ma L.-J."/>
            <person name="Dead R."/>
            <person name="Young S.K."/>
            <person name="Zeng Q."/>
            <person name="Gargeya S."/>
            <person name="Fitzgerald M."/>
            <person name="Haas B."/>
            <person name="Abouelleil A."/>
            <person name="Alvarado L."/>
            <person name="Arachchi H.M."/>
            <person name="Berlin A."/>
            <person name="Brown A."/>
            <person name="Chapman S.B."/>
            <person name="Chen Z."/>
            <person name="Dunbar C."/>
            <person name="Freedman E."/>
            <person name="Gearin G."/>
            <person name="Gellesch M."/>
            <person name="Goldberg J."/>
            <person name="Griggs A."/>
            <person name="Gujja S."/>
            <person name="Heiman D."/>
            <person name="Howarth C."/>
            <person name="Larson L."/>
            <person name="Lui A."/>
            <person name="MacDonald P.J.P."/>
            <person name="Mehta T."/>
            <person name="Montmayeur A."/>
            <person name="Murphy C."/>
            <person name="Neiman D."/>
            <person name="Pearson M."/>
            <person name="Priest M."/>
            <person name="Roberts A."/>
            <person name="Saif S."/>
            <person name="Shea T."/>
            <person name="Shenoy N."/>
            <person name="Sisk P."/>
            <person name="Stolte C."/>
            <person name="Sykes S."/>
            <person name="Yandava C."/>
            <person name="Wortman J."/>
            <person name="Nusbaum C."/>
            <person name="Birren B."/>
        </authorList>
    </citation>
    <scope>NUCLEOTIDE SEQUENCE</scope>
    <source>
        <strain evidence="2">R3-111a-1</strain>
    </source>
</reference>
<dbReference type="EnsemblFungi" id="EJT73130">
    <property type="protein sequence ID" value="EJT73130"/>
    <property type="gene ID" value="GGTG_09979"/>
</dbReference>
<dbReference type="eggNOG" id="ENOG502SQSC">
    <property type="taxonomic scope" value="Eukaryota"/>
</dbReference>
<organism evidence="2">
    <name type="scientific">Gaeumannomyces tritici (strain R3-111a-1)</name>
    <name type="common">Wheat and barley take-all root rot fungus</name>
    <name type="synonym">Gaeumannomyces graminis var. tritici</name>
    <dbReference type="NCBI Taxonomy" id="644352"/>
    <lineage>
        <taxon>Eukaryota</taxon>
        <taxon>Fungi</taxon>
        <taxon>Dikarya</taxon>
        <taxon>Ascomycota</taxon>
        <taxon>Pezizomycotina</taxon>
        <taxon>Sordariomycetes</taxon>
        <taxon>Sordariomycetidae</taxon>
        <taxon>Magnaporthales</taxon>
        <taxon>Magnaporthaceae</taxon>
        <taxon>Gaeumannomyces</taxon>
    </lineage>
</organism>
<keyword evidence="4" id="KW-1185">Reference proteome</keyword>
<evidence type="ECO:0000313" key="2">
    <source>
        <dbReference type="EMBL" id="EJT73130.1"/>
    </source>
</evidence>
<dbReference type="Proteomes" id="UP000006039">
    <property type="component" value="Unassembled WGS sequence"/>
</dbReference>
<evidence type="ECO:0000313" key="4">
    <source>
        <dbReference type="Proteomes" id="UP000006039"/>
    </source>
</evidence>
<reference evidence="3" key="4">
    <citation type="journal article" date="2015" name="G3 (Bethesda)">
        <title>Genome sequences of three phytopathogenic species of the Magnaporthaceae family of fungi.</title>
        <authorList>
            <person name="Okagaki L.H."/>
            <person name="Nunes C.C."/>
            <person name="Sailsbery J."/>
            <person name="Clay B."/>
            <person name="Brown D."/>
            <person name="John T."/>
            <person name="Oh Y."/>
            <person name="Young N."/>
            <person name="Fitzgerald M."/>
            <person name="Haas B.J."/>
            <person name="Zeng Q."/>
            <person name="Young S."/>
            <person name="Adiconis X."/>
            <person name="Fan L."/>
            <person name="Levin J.Z."/>
            <person name="Mitchell T.K."/>
            <person name="Okubara P.A."/>
            <person name="Farman M.L."/>
            <person name="Kohn L.M."/>
            <person name="Birren B."/>
            <person name="Ma L.-J."/>
            <person name="Dean R.A."/>
        </authorList>
    </citation>
    <scope>NUCLEOTIDE SEQUENCE</scope>
    <source>
        <strain evidence="3">R3-111a-1</strain>
    </source>
</reference>
<accession>J3P8Z5</accession>
<dbReference type="OrthoDB" id="5427664at2759"/>
<feature type="transmembrane region" description="Helical" evidence="1">
    <location>
        <begin position="279"/>
        <end position="303"/>
    </location>
</feature>
<dbReference type="InterPro" id="IPR053018">
    <property type="entry name" value="Elsinochrome_Biosynth-Asso"/>
</dbReference>
<evidence type="ECO:0000313" key="3">
    <source>
        <dbReference type="EnsemblFungi" id="EJT73130"/>
    </source>
</evidence>
<reference evidence="3" key="5">
    <citation type="submission" date="2018-04" db="UniProtKB">
        <authorList>
            <consortium name="EnsemblFungi"/>
        </authorList>
    </citation>
    <scope>IDENTIFICATION</scope>
    <source>
        <strain evidence="3">R3-111a-1</strain>
    </source>
</reference>
<keyword evidence="1" id="KW-0812">Transmembrane</keyword>
<protein>
    <submittedName>
        <fullName evidence="2 3">Uncharacterized protein</fullName>
    </submittedName>
</protein>
<dbReference type="RefSeq" id="XP_009226104.1">
    <property type="nucleotide sequence ID" value="XM_009227840.1"/>
</dbReference>
<feature type="transmembrane region" description="Helical" evidence="1">
    <location>
        <begin position="315"/>
        <end position="338"/>
    </location>
</feature>
<sequence>MEYRAAEAWPPRRGKGAFICAAVRADYCLEKYLHFNCLFTMLGSFQRGFPFLFYLVIRCHARFTPTILRHLGRNLAVFTRQSLQKEMAVLDCCLRDTGDLEKPELQPYPDISGIGVSVHSSLHPPVQPAIQTDYVCQVIVAFVGTAFIALFLLICNYLISYDPSSNPFSTPLEDALEDQCTHCGHGAPTLPVSTTRTGNKKNDADWWRPNPIDTMFLQWVRRVVHKGLPFLARLSSRRISDAFVECIILASDTQLLTGIAILTSGFLSLGCGSGPNISAYHWQMVVHLAWFAMATHLASLSVLRSYLRRHPHRRLFRFLLTLLLLVLLLVAAVPTVFFNWRERYFEATSGREEMEFTLSAANASSPAVCFFNIGPSRSKFSQIKDHYMRTLRDPESISRYSEFPSYRVLSLAGGLPNLQDTPAFQGTVFSTAILLVAFFNRTVKLFRPLSFVLYLSLRPIVGTSAQDACSRWLEWTMPTKSKLVRAHLWRSLIFRPSVALLVSARMLVDLATSQLINVRTLIPVRAASIEE</sequence>
<dbReference type="STRING" id="644352.J3P8Z5"/>
<reference evidence="4" key="1">
    <citation type="submission" date="2010-07" db="EMBL/GenBank/DDBJ databases">
        <title>The genome sequence of Gaeumannomyces graminis var. tritici strain R3-111a-1.</title>
        <authorList>
            <consortium name="The Broad Institute Genome Sequencing Platform"/>
            <person name="Ma L.-J."/>
            <person name="Dead R."/>
            <person name="Young S."/>
            <person name="Zeng Q."/>
            <person name="Koehrsen M."/>
            <person name="Alvarado L."/>
            <person name="Berlin A."/>
            <person name="Chapman S.B."/>
            <person name="Chen Z."/>
            <person name="Freedman E."/>
            <person name="Gellesch M."/>
            <person name="Goldberg J."/>
            <person name="Griggs A."/>
            <person name="Gujja S."/>
            <person name="Heilman E.R."/>
            <person name="Heiman D."/>
            <person name="Hepburn T."/>
            <person name="Howarth C."/>
            <person name="Jen D."/>
            <person name="Larson L."/>
            <person name="Mehta T."/>
            <person name="Neiman D."/>
            <person name="Pearson M."/>
            <person name="Roberts A."/>
            <person name="Saif S."/>
            <person name="Shea T."/>
            <person name="Shenoy N."/>
            <person name="Sisk P."/>
            <person name="Stolte C."/>
            <person name="Sykes S."/>
            <person name="Walk T."/>
            <person name="White J."/>
            <person name="Yandava C."/>
            <person name="Haas B."/>
            <person name="Nusbaum C."/>
            <person name="Birren B."/>
        </authorList>
    </citation>
    <scope>NUCLEOTIDE SEQUENCE [LARGE SCALE GENOMIC DNA]</scope>
    <source>
        <strain evidence="4">R3-111a-1</strain>
    </source>
</reference>
<keyword evidence="1" id="KW-0472">Membrane</keyword>
<proteinExistence type="predicted"/>
<dbReference type="VEuPathDB" id="FungiDB:GGTG_09979"/>
<dbReference type="PANTHER" id="PTHR37577">
    <property type="entry name" value="INTEGRAL MEMBRANE PROTEIN"/>
    <property type="match status" value="1"/>
</dbReference>
<dbReference type="GeneID" id="20350437"/>
<dbReference type="EMBL" id="GL385399">
    <property type="protein sequence ID" value="EJT73130.1"/>
    <property type="molecule type" value="Genomic_DNA"/>
</dbReference>
<dbReference type="HOGENOM" id="CLU_512922_0_0_1"/>
<evidence type="ECO:0000256" key="1">
    <source>
        <dbReference type="SAM" id="Phobius"/>
    </source>
</evidence>
<dbReference type="PANTHER" id="PTHR37577:SF1">
    <property type="entry name" value="INTEGRAL MEMBRANE PROTEIN"/>
    <property type="match status" value="1"/>
</dbReference>
<name>J3P8Z5_GAET3</name>
<keyword evidence="1" id="KW-1133">Transmembrane helix</keyword>
<reference evidence="2" key="2">
    <citation type="submission" date="2010-07" db="EMBL/GenBank/DDBJ databases">
        <authorList>
            <consortium name="The Broad Institute Genome Sequencing Platform"/>
            <consortium name="Broad Institute Genome Sequencing Center for Infectious Disease"/>
            <person name="Ma L.-J."/>
            <person name="Dead R."/>
            <person name="Young S."/>
            <person name="Zeng Q."/>
            <person name="Koehrsen M."/>
            <person name="Alvarado L."/>
            <person name="Berlin A."/>
            <person name="Chapman S.B."/>
            <person name="Chen Z."/>
            <person name="Freedman E."/>
            <person name="Gellesch M."/>
            <person name="Goldberg J."/>
            <person name="Griggs A."/>
            <person name="Gujja S."/>
            <person name="Heilman E.R."/>
            <person name="Heiman D."/>
            <person name="Hepburn T."/>
            <person name="Howarth C."/>
            <person name="Jen D."/>
            <person name="Larson L."/>
            <person name="Mehta T."/>
            <person name="Neiman D."/>
            <person name="Pearson M."/>
            <person name="Roberts A."/>
            <person name="Saif S."/>
            <person name="Shea T."/>
            <person name="Shenoy N."/>
            <person name="Sisk P."/>
            <person name="Stolte C."/>
            <person name="Sykes S."/>
            <person name="Walk T."/>
            <person name="White J."/>
            <person name="Yandava C."/>
            <person name="Haas B."/>
            <person name="Nusbaum C."/>
            <person name="Birren B."/>
        </authorList>
    </citation>
    <scope>NUCLEOTIDE SEQUENCE</scope>
    <source>
        <strain evidence="2">R3-111a-1</strain>
    </source>
</reference>